<dbReference type="OrthoDB" id="273564at2"/>
<dbReference type="NCBIfam" id="TIGR03354">
    <property type="entry name" value="VI_FHA"/>
    <property type="match status" value="1"/>
</dbReference>
<dbReference type="RefSeq" id="WP_020953263.1">
    <property type="nucleotide sequence ID" value="NC_022044.1"/>
</dbReference>
<dbReference type="CDD" id="cd00060">
    <property type="entry name" value="FHA"/>
    <property type="match status" value="1"/>
</dbReference>
<dbReference type="Gene3D" id="2.60.200.20">
    <property type="match status" value="1"/>
</dbReference>
<keyword evidence="2" id="KW-0614">Plasmid</keyword>
<sequence>MSLTLLIENYQILDDGGPASMVVPEGGLQVGRREGMGWVLPDASRHISGHHFDVYRQGEEWWLRDASTNGTFLHGMRHRLDGPHKLEHGDRFQVGQYVVVALMDAPSLQGGVNANSLPSYGGPVFAQETEADPWSMGGGLDPVDPLPRQHHGGQGDFENEFMAFPRHDAAAAHPVAAAPVAAVHPAAPPAATVAQSSASPFESGSVDAGLGGALAGGLVAPLAQAPAPAHAPVSPPQPAMAAADPGAGMLRAFCEGAGLPPDWGQGVPPEAFAYALGQTLRAATSEVMLALRDRASAKQFVRVGERTMRGATDNNPLKFLPDPEQAMEAMFLRPRAGFMTGAAGFDEALRDLRQHQAALFAALQPALMKLVGDLAPEDIEAGSETGRFGSNRKARAWETYVERWDAKAAPHENGMLDEFIQHFAAAYRDALAQGRGRGR</sequence>
<dbReference type="HOGENOM" id="CLU_023667_2_1_5"/>
<evidence type="ECO:0000313" key="2">
    <source>
        <dbReference type="EMBL" id="AGT11492.1"/>
    </source>
</evidence>
<dbReference type="InterPro" id="IPR000253">
    <property type="entry name" value="FHA_dom"/>
</dbReference>
<dbReference type="InterPro" id="IPR008984">
    <property type="entry name" value="SMAD_FHA_dom_sf"/>
</dbReference>
<feature type="domain" description="FHA" evidence="1">
    <location>
        <begin position="28"/>
        <end position="78"/>
    </location>
</feature>
<dbReference type="KEGG" id="pami:JCM7686_pAMI6p162"/>
<dbReference type="InterPro" id="IPR046883">
    <property type="entry name" value="T6SS_FHA_C"/>
</dbReference>
<dbReference type="AlphaFoldDB" id="S5Y212"/>
<dbReference type="EMBL" id="CP006654">
    <property type="protein sequence ID" value="AGT11492.1"/>
    <property type="molecule type" value="Genomic_DNA"/>
</dbReference>
<keyword evidence="3" id="KW-1185">Reference proteome</keyword>
<proteinExistence type="predicted"/>
<protein>
    <submittedName>
        <fullName evidence="2">Type VI secretion system protein ImpI</fullName>
    </submittedName>
</protein>
<dbReference type="Pfam" id="PF20232">
    <property type="entry name" value="T6SS_FHA_C"/>
    <property type="match status" value="1"/>
</dbReference>
<dbReference type="PROSITE" id="PS50006">
    <property type="entry name" value="FHA_DOMAIN"/>
    <property type="match status" value="1"/>
</dbReference>
<name>S5Y212_PARAH</name>
<dbReference type="PATRIC" id="fig|1367847.3.peg.4474"/>
<gene>
    <name evidence="2" type="ORF">JCM7686_pAMI6p162</name>
</gene>
<evidence type="ECO:0000313" key="3">
    <source>
        <dbReference type="Proteomes" id="UP000015480"/>
    </source>
</evidence>
<organism evidence="2 3">
    <name type="scientific">Paracoccus aminophilus JCM 7686</name>
    <dbReference type="NCBI Taxonomy" id="1367847"/>
    <lineage>
        <taxon>Bacteria</taxon>
        <taxon>Pseudomonadati</taxon>
        <taxon>Pseudomonadota</taxon>
        <taxon>Alphaproteobacteria</taxon>
        <taxon>Rhodobacterales</taxon>
        <taxon>Paracoccaceae</taxon>
        <taxon>Paracoccus</taxon>
    </lineage>
</organism>
<evidence type="ECO:0000259" key="1">
    <source>
        <dbReference type="PROSITE" id="PS50006"/>
    </source>
</evidence>
<accession>S5Y212</accession>
<reference evidence="2 3" key="1">
    <citation type="journal article" date="2014" name="BMC Genomics">
        <title>Architecture and functions of a multipartite genome of the methylotrophic bacterium Paracoccus aminophilus JCM 7686, containing primary and secondary chromids.</title>
        <authorList>
            <person name="Dziewit L."/>
            <person name="Czarnecki J."/>
            <person name="Wibberg D."/>
            <person name="Radlinska M."/>
            <person name="Mrozek P."/>
            <person name="Szymczak M."/>
            <person name="Schluter A."/>
            <person name="Puhler A."/>
            <person name="Bartosik D."/>
        </authorList>
    </citation>
    <scope>NUCLEOTIDE SEQUENCE [LARGE SCALE GENOMIC DNA]</scope>
    <source>
        <strain evidence="2">JCM 7686</strain>
        <plasmid evidence="3">Plasmid pAMI6</plasmid>
    </source>
</reference>
<geneLocation type="plasmid" evidence="2 3">
    <name>pAMI6</name>
</geneLocation>
<dbReference type="SUPFAM" id="SSF49879">
    <property type="entry name" value="SMAD/FHA domain"/>
    <property type="match status" value="1"/>
</dbReference>
<dbReference type="Pfam" id="PF00498">
    <property type="entry name" value="FHA"/>
    <property type="match status" value="1"/>
</dbReference>
<dbReference type="Proteomes" id="UP000015480">
    <property type="component" value="Plasmid pAMI6"/>
</dbReference>
<dbReference type="InterPro" id="IPR017735">
    <property type="entry name" value="T6SS_FHA"/>
</dbReference>